<accession>A0A9P7EJA6</accession>
<comment type="subcellular location">
    <subcellularLocation>
        <location evidence="1">Membrane</location>
        <topology evidence="1">Multi-pass membrane protein</topology>
    </subcellularLocation>
</comment>
<feature type="transmembrane region" description="Helical" evidence="6">
    <location>
        <begin position="258"/>
        <end position="278"/>
    </location>
</feature>
<dbReference type="GO" id="GO:0005886">
    <property type="term" value="C:plasma membrane"/>
    <property type="evidence" value="ECO:0007669"/>
    <property type="project" value="TreeGrafter"/>
</dbReference>
<feature type="transmembrane region" description="Helical" evidence="6">
    <location>
        <begin position="199"/>
        <end position="219"/>
    </location>
</feature>
<keyword evidence="9" id="KW-1185">Reference proteome</keyword>
<name>A0A9P7EJA6_9AGAM</name>
<comment type="caution">
    <text evidence="8">The sequence shown here is derived from an EMBL/GenBank/DDBJ whole genome shotgun (WGS) entry which is preliminary data.</text>
</comment>
<keyword evidence="2 6" id="KW-0812">Transmembrane</keyword>
<feature type="transmembrane region" description="Helical" evidence="6">
    <location>
        <begin position="169"/>
        <end position="187"/>
    </location>
</feature>
<feature type="transmembrane region" description="Helical" evidence="6">
    <location>
        <begin position="387"/>
        <end position="406"/>
    </location>
</feature>
<evidence type="ECO:0000259" key="7">
    <source>
        <dbReference type="PROSITE" id="PS50850"/>
    </source>
</evidence>
<keyword evidence="3 6" id="KW-1133">Transmembrane helix</keyword>
<evidence type="ECO:0000256" key="2">
    <source>
        <dbReference type="ARBA" id="ARBA00022692"/>
    </source>
</evidence>
<evidence type="ECO:0000256" key="1">
    <source>
        <dbReference type="ARBA" id="ARBA00004141"/>
    </source>
</evidence>
<dbReference type="OrthoDB" id="2585655at2759"/>
<dbReference type="InterPro" id="IPR020846">
    <property type="entry name" value="MFS_dom"/>
</dbReference>
<dbReference type="PANTHER" id="PTHR23502:SF5">
    <property type="entry name" value="QUINIDINE RESISTANCE PROTEIN 3"/>
    <property type="match status" value="1"/>
</dbReference>
<feature type="transmembrane region" description="Helical" evidence="6">
    <location>
        <begin position="426"/>
        <end position="444"/>
    </location>
</feature>
<feature type="transmembrane region" description="Helical" evidence="6">
    <location>
        <begin position="231"/>
        <end position="252"/>
    </location>
</feature>
<dbReference type="InterPro" id="IPR011701">
    <property type="entry name" value="MFS"/>
</dbReference>
<evidence type="ECO:0000256" key="6">
    <source>
        <dbReference type="SAM" id="Phobius"/>
    </source>
</evidence>
<feature type="domain" description="Major facilitator superfamily (MFS) profile" evidence="7">
    <location>
        <begin position="104"/>
        <end position="568"/>
    </location>
</feature>
<evidence type="ECO:0000256" key="3">
    <source>
        <dbReference type="ARBA" id="ARBA00022989"/>
    </source>
</evidence>
<feature type="transmembrane region" description="Helical" evidence="6">
    <location>
        <begin position="491"/>
        <end position="518"/>
    </location>
</feature>
<feature type="transmembrane region" description="Helical" evidence="6">
    <location>
        <begin position="142"/>
        <end position="162"/>
    </location>
</feature>
<dbReference type="SUPFAM" id="SSF103473">
    <property type="entry name" value="MFS general substrate transporter"/>
    <property type="match status" value="1"/>
</dbReference>
<reference evidence="8" key="1">
    <citation type="journal article" date="2020" name="New Phytol.">
        <title>Comparative genomics reveals dynamic genome evolution in host specialist ectomycorrhizal fungi.</title>
        <authorList>
            <person name="Lofgren L.A."/>
            <person name="Nguyen N.H."/>
            <person name="Vilgalys R."/>
            <person name="Ruytinx J."/>
            <person name="Liao H.L."/>
            <person name="Branco S."/>
            <person name="Kuo A."/>
            <person name="LaButti K."/>
            <person name="Lipzen A."/>
            <person name="Andreopoulos W."/>
            <person name="Pangilinan J."/>
            <person name="Riley R."/>
            <person name="Hundley H."/>
            <person name="Na H."/>
            <person name="Barry K."/>
            <person name="Grigoriev I.V."/>
            <person name="Stajich J.E."/>
            <person name="Kennedy P.G."/>
        </authorList>
    </citation>
    <scope>NUCLEOTIDE SEQUENCE</scope>
    <source>
        <strain evidence="8">MN1</strain>
    </source>
</reference>
<dbReference type="EMBL" id="JABBWG010000005">
    <property type="protein sequence ID" value="KAG1822636.1"/>
    <property type="molecule type" value="Genomic_DNA"/>
</dbReference>
<feature type="region of interest" description="Disordered" evidence="5">
    <location>
        <begin position="299"/>
        <end position="336"/>
    </location>
</feature>
<organism evidence="8 9">
    <name type="scientific">Suillus subaureus</name>
    <dbReference type="NCBI Taxonomy" id="48587"/>
    <lineage>
        <taxon>Eukaryota</taxon>
        <taxon>Fungi</taxon>
        <taxon>Dikarya</taxon>
        <taxon>Basidiomycota</taxon>
        <taxon>Agaricomycotina</taxon>
        <taxon>Agaricomycetes</taxon>
        <taxon>Agaricomycetidae</taxon>
        <taxon>Boletales</taxon>
        <taxon>Suillineae</taxon>
        <taxon>Suillaceae</taxon>
        <taxon>Suillus</taxon>
    </lineage>
</organism>
<evidence type="ECO:0000313" key="8">
    <source>
        <dbReference type="EMBL" id="KAG1822636.1"/>
    </source>
</evidence>
<evidence type="ECO:0000256" key="5">
    <source>
        <dbReference type="SAM" id="MobiDB-lite"/>
    </source>
</evidence>
<feature type="transmembrane region" description="Helical" evidence="6">
    <location>
        <begin position="103"/>
        <end position="122"/>
    </location>
</feature>
<dbReference type="Gene3D" id="1.20.1720.10">
    <property type="entry name" value="Multidrug resistance protein D"/>
    <property type="match status" value="1"/>
</dbReference>
<dbReference type="GeneID" id="64638152"/>
<evidence type="ECO:0000313" key="9">
    <source>
        <dbReference type="Proteomes" id="UP000807769"/>
    </source>
</evidence>
<keyword evidence="4 6" id="KW-0472">Membrane</keyword>
<dbReference type="PROSITE" id="PS50850">
    <property type="entry name" value="MFS"/>
    <property type="match status" value="1"/>
</dbReference>
<dbReference type="RefSeq" id="XP_041197042.1">
    <property type="nucleotide sequence ID" value="XM_041344136.1"/>
</dbReference>
<protein>
    <submittedName>
        <fullName evidence="8">Major facilitator superfamily domain-containing protein</fullName>
    </submittedName>
</protein>
<evidence type="ECO:0000256" key="4">
    <source>
        <dbReference type="ARBA" id="ARBA00023136"/>
    </source>
</evidence>
<dbReference type="Pfam" id="PF07690">
    <property type="entry name" value="MFS_1"/>
    <property type="match status" value="1"/>
</dbReference>
<proteinExistence type="predicted"/>
<dbReference type="GO" id="GO:0022857">
    <property type="term" value="F:transmembrane transporter activity"/>
    <property type="evidence" value="ECO:0007669"/>
    <property type="project" value="InterPro"/>
</dbReference>
<dbReference type="InterPro" id="IPR036259">
    <property type="entry name" value="MFS_trans_sf"/>
</dbReference>
<feature type="compositionally biased region" description="Basic and acidic residues" evidence="5">
    <location>
        <begin position="299"/>
        <end position="319"/>
    </location>
</feature>
<dbReference type="AlphaFoldDB" id="A0A9P7EJA6"/>
<dbReference type="PANTHER" id="PTHR23502">
    <property type="entry name" value="MAJOR FACILITATOR SUPERFAMILY"/>
    <property type="match status" value="1"/>
</dbReference>
<sequence length="568" mass="61658">MSLDRLCCPTHVTIGEDILIIGTSKTMCAFVTRFIAEPSIKPMAESQSTTLSPTEVQSVEFQGTDAQTHVSSAESSKEPIKLDIEHALVEDDPRIWSNAKKNVVLFIISGASMIAGLCANIQNPANAQIEQQLHTTSGDISLSLSLFILIQGNFPVVWSAISEIKGRKMVYLLSVALFTLGSAIVAVSRTIGLVIGMRILQGAGSSAVIAIGAATLADIYEPHQRGTMMGVYYSAPLLGPSLGPIIGGALAQGLGWRAIFWFLVIWGGVIFSAFLFLFKDTFRKERSTTYQNVLKRRIREQQSSEAKDEPRKISEKESQVNDEEQTNPKDIEAQMNSKDLGAQTSSKGIEGQPTVIPASAIREVKLSMADVNPFPPYLLIISRKNNFAILIPSGLLFAFSFSITYTCARTLSMHYNYDALKTGLVLLAYGVGSVTGSILGGRWSDRTLARLKAANGGSSFPEMRLESTKVAMVWLPLSVIGYAWVCQERVNVAAICVMLFLAGFLSIWIYTSTLAYIVDANTGRSSTAVATNSSFRGLSAFVAAEVAVPLQYWRRWFVYALGGAAGHC</sequence>
<gene>
    <name evidence="8" type="ORF">BJ212DRAFT_817589</name>
</gene>
<dbReference type="Gene3D" id="1.20.1250.20">
    <property type="entry name" value="MFS general substrate transporter like domains"/>
    <property type="match status" value="1"/>
</dbReference>
<dbReference type="Proteomes" id="UP000807769">
    <property type="component" value="Unassembled WGS sequence"/>
</dbReference>